<sequence>MRKVQLPKPLIWNSEQYFLGYCVQTLSKFHDFFFSFTRVPNSPHEHGLPACAIVVMTLPIVSSPVSVPVLPLDKLLRLLTKGPSLVQQVVRFMDCWL</sequence>
<proteinExistence type="predicted"/>
<protein>
    <submittedName>
        <fullName evidence="1">Uncharacterized protein</fullName>
    </submittedName>
</protein>
<keyword evidence="2" id="KW-1185">Reference proteome</keyword>
<gene>
    <name evidence="1" type="ORF">F3Y22_tig00110813pilonHSYRG00143</name>
</gene>
<evidence type="ECO:0000313" key="2">
    <source>
        <dbReference type="Proteomes" id="UP000436088"/>
    </source>
</evidence>
<dbReference type="AlphaFoldDB" id="A0A6A2ZMT2"/>
<reference evidence="1" key="1">
    <citation type="submission" date="2019-09" db="EMBL/GenBank/DDBJ databases">
        <title>Draft genome information of white flower Hibiscus syriacus.</title>
        <authorList>
            <person name="Kim Y.-M."/>
        </authorList>
    </citation>
    <scope>NUCLEOTIDE SEQUENCE [LARGE SCALE GENOMIC DNA]</scope>
    <source>
        <strain evidence="1">YM2019G1</strain>
    </source>
</reference>
<organism evidence="1 2">
    <name type="scientific">Hibiscus syriacus</name>
    <name type="common">Rose of Sharon</name>
    <dbReference type="NCBI Taxonomy" id="106335"/>
    <lineage>
        <taxon>Eukaryota</taxon>
        <taxon>Viridiplantae</taxon>
        <taxon>Streptophyta</taxon>
        <taxon>Embryophyta</taxon>
        <taxon>Tracheophyta</taxon>
        <taxon>Spermatophyta</taxon>
        <taxon>Magnoliopsida</taxon>
        <taxon>eudicotyledons</taxon>
        <taxon>Gunneridae</taxon>
        <taxon>Pentapetalae</taxon>
        <taxon>rosids</taxon>
        <taxon>malvids</taxon>
        <taxon>Malvales</taxon>
        <taxon>Malvaceae</taxon>
        <taxon>Malvoideae</taxon>
        <taxon>Hibiscus</taxon>
    </lineage>
</organism>
<evidence type="ECO:0000313" key="1">
    <source>
        <dbReference type="EMBL" id="KAE8693314.1"/>
    </source>
</evidence>
<comment type="caution">
    <text evidence="1">The sequence shown here is derived from an EMBL/GenBank/DDBJ whole genome shotgun (WGS) entry which is preliminary data.</text>
</comment>
<dbReference type="Proteomes" id="UP000436088">
    <property type="component" value="Unassembled WGS sequence"/>
</dbReference>
<dbReference type="EMBL" id="VEPZ02001120">
    <property type="protein sequence ID" value="KAE8693314.1"/>
    <property type="molecule type" value="Genomic_DNA"/>
</dbReference>
<name>A0A6A2ZMT2_HIBSY</name>
<accession>A0A6A2ZMT2</accession>